<protein>
    <submittedName>
        <fullName evidence="1">Uncharacterized protein</fullName>
    </submittedName>
</protein>
<dbReference type="EMBL" id="MHMQ01000008">
    <property type="protein sequence ID" value="OGZ31025.1"/>
    <property type="molecule type" value="Genomic_DNA"/>
</dbReference>
<proteinExistence type="predicted"/>
<reference evidence="1 2" key="1">
    <citation type="journal article" date="2016" name="Nat. Commun.">
        <title>Thousands of microbial genomes shed light on interconnected biogeochemical processes in an aquifer system.</title>
        <authorList>
            <person name="Anantharaman K."/>
            <person name="Brown C.T."/>
            <person name="Hug L.A."/>
            <person name="Sharon I."/>
            <person name="Castelle C.J."/>
            <person name="Probst A.J."/>
            <person name="Thomas B.C."/>
            <person name="Singh A."/>
            <person name="Wilkins M.J."/>
            <person name="Karaoz U."/>
            <person name="Brodie E.L."/>
            <person name="Williams K.H."/>
            <person name="Hubbard S.S."/>
            <person name="Banfield J.F."/>
        </authorList>
    </citation>
    <scope>NUCLEOTIDE SEQUENCE [LARGE SCALE GENOMIC DNA]</scope>
</reference>
<dbReference type="Proteomes" id="UP000177486">
    <property type="component" value="Unassembled WGS sequence"/>
</dbReference>
<gene>
    <name evidence="1" type="ORF">A2931_03400</name>
</gene>
<comment type="caution">
    <text evidence="1">The sequence shown here is derived from an EMBL/GenBank/DDBJ whole genome shotgun (WGS) entry which is preliminary data.</text>
</comment>
<evidence type="ECO:0000313" key="1">
    <source>
        <dbReference type="EMBL" id="OGZ31025.1"/>
    </source>
</evidence>
<name>A0A1G2EZ16_9BACT</name>
<organism evidence="1 2">
    <name type="scientific">Candidatus Niyogibacteria bacterium RIFCSPLOWO2_01_FULL_45_48</name>
    <dbReference type="NCBI Taxonomy" id="1801724"/>
    <lineage>
        <taxon>Bacteria</taxon>
        <taxon>Candidatus Niyogiibacteriota</taxon>
    </lineage>
</organism>
<dbReference type="AlphaFoldDB" id="A0A1G2EZ16"/>
<sequence length="166" mass="19582">MRKNDFGHELIKGKIAEIIFELMFRESGKFSVFRFGYEYTEEYLAQHRLKTKFPQVINNISDSPDFLLITEDKSQVYLVEVKYSSRLFKQDMVKIADKLNKRWEPAYLFVVSKDGFYFDPANTIINRKGEIKKLSEKWISQGIQNKNFALAKEFLLDHKHQSKPSG</sequence>
<evidence type="ECO:0000313" key="2">
    <source>
        <dbReference type="Proteomes" id="UP000177486"/>
    </source>
</evidence>
<accession>A0A1G2EZ16</accession>